<dbReference type="RefSeq" id="WP_164647565.1">
    <property type="nucleotide sequence ID" value="NZ_CP047475.1"/>
</dbReference>
<evidence type="ECO:0000313" key="2">
    <source>
        <dbReference type="EMBL" id="QIA62670.1"/>
    </source>
</evidence>
<accession>A0A7Z2T1N6</accession>
<keyword evidence="3" id="KW-1185">Reference proteome</keyword>
<organism evidence="2 3">
    <name type="scientific">Vibrio astriarenae</name>
    <dbReference type="NCBI Taxonomy" id="1481923"/>
    <lineage>
        <taxon>Bacteria</taxon>
        <taxon>Pseudomonadati</taxon>
        <taxon>Pseudomonadota</taxon>
        <taxon>Gammaproteobacteria</taxon>
        <taxon>Vibrionales</taxon>
        <taxon>Vibrionaceae</taxon>
        <taxon>Vibrio</taxon>
    </lineage>
</organism>
<feature type="domain" description="YqcC-like" evidence="1">
    <location>
        <begin position="8"/>
        <end position="101"/>
    </location>
</feature>
<dbReference type="GO" id="GO:0044010">
    <property type="term" value="P:single-species biofilm formation"/>
    <property type="evidence" value="ECO:0007669"/>
    <property type="project" value="TreeGrafter"/>
</dbReference>
<dbReference type="PANTHER" id="PTHR39586:SF1">
    <property type="entry name" value="CYTOPLASMIC PROTEIN"/>
    <property type="match status" value="1"/>
</dbReference>
<dbReference type="PIRSF" id="PIRSF006257">
    <property type="entry name" value="UCP006257"/>
    <property type="match status" value="1"/>
</dbReference>
<dbReference type="KEGG" id="vas:GT360_03700"/>
<dbReference type="AlphaFoldDB" id="A0A7Z2T1N6"/>
<dbReference type="EMBL" id="CP047475">
    <property type="protein sequence ID" value="QIA62670.1"/>
    <property type="molecule type" value="Genomic_DNA"/>
</dbReference>
<gene>
    <name evidence="2" type="ORF">GT360_03700</name>
</gene>
<dbReference type="PANTHER" id="PTHR39586">
    <property type="entry name" value="CYTOPLASMIC PROTEIN-RELATED"/>
    <property type="match status" value="1"/>
</dbReference>
<dbReference type="Gene3D" id="1.20.1440.40">
    <property type="entry name" value="YqcC-like"/>
    <property type="match status" value="1"/>
</dbReference>
<dbReference type="Proteomes" id="UP000464262">
    <property type="component" value="Chromosome 1"/>
</dbReference>
<evidence type="ECO:0000259" key="1">
    <source>
        <dbReference type="Pfam" id="PF04287"/>
    </source>
</evidence>
<reference evidence="2 3" key="1">
    <citation type="submission" date="2020-01" db="EMBL/GenBank/DDBJ databases">
        <title>Whole genome and functional gene identification of agarase of Vibrio HN897.</title>
        <authorList>
            <person name="Liu Y."/>
            <person name="Zhao Z."/>
        </authorList>
    </citation>
    <scope>NUCLEOTIDE SEQUENCE [LARGE SCALE GENOMIC DNA]</scope>
    <source>
        <strain evidence="2 3">HN897</strain>
    </source>
</reference>
<proteinExistence type="predicted"/>
<dbReference type="Pfam" id="PF04287">
    <property type="entry name" value="DUF446"/>
    <property type="match status" value="1"/>
</dbReference>
<sequence length="104" mass="12025">MSRSHRLLTLLNQLEQALNALSLWQVAPPTQEKLMSSEPFAIDTLSPIEWLQWIFIPKMKWLIEQQQSLPSGFAISPYFEEAWKDRGETQAILLLLNQIDEVCA</sequence>
<dbReference type="InterPro" id="IPR036814">
    <property type="entry name" value="YqcC-like_sf"/>
</dbReference>
<dbReference type="InterPro" id="IPR023376">
    <property type="entry name" value="YqcC-like_dom"/>
</dbReference>
<protein>
    <submittedName>
        <fullName evidence="2">Pseudouridine synthase</fullName>
    </submittedName>
</protein>
<dbReference type="SUPFAM" id="SSF158452">
    <property type="entry name" value="YqcC-like"/>
    <property type="match status" value="1"/>
</dbReference>
<name>A0A7Z2T1N6_9VIBR</name>
<evidence type="ECO:0000313" key="3">
    <source>
        <dbReference type="Proteomes" id="UP000464262"/>
    </source>
</evidence>
<dbReference type="InterPro" id="IPR007384">
    <property type="entry name" value="UCP006257"/>
</dbReference>